<keyword evidence="2" id="KW-1185">Reference proteome</keyword>
<evidence type="ECO:0000313" key="3">
    <source>
        <dbReference type="WBParaSite" id="L893_g11475.t1"/>
    </source>
</evidence>
<name>A0A1I7Y0F4_9BILA</name>
<organism evidence="2 3">
    <name type="scientific">Steinernema glaseri</name>
    <dbReference type="NCBI Taxonomy" id="37863"/>
    <lineage>
        <taxon>Eukaryota</taxon>
        <taxon>Metazoa</taxon>
        <taxon>Ecdysozoa</taxon>
        <taxon>Nematoda</taxon>
        <taxon>Chromadorea</taxon>
        <taxon>Rhabditida</taxon>
        <taxon>Tylenchina</taxon>
        <taxon>Panagrolaimomorpha</taxon>
        <taxon>Strongyloidoidea</taxon>
        <taxon>Steinernematidae</taxon>
        <taxon>Steinernema</taxon>
    </lineage>
</organism>
<keyword evidence="1" id="KW-1133">Transmembrane helix</keyword>
<protein>
    <submittedName>
        <fullName evidence="3">G protein-coupled receptor</fullName>
    </submittedName>
</protein>
<dbReference type="WBParaSite" id="L893_g11475.t1">
    <property type="protein sequence ID" value="L893_g11475.t1"/>
    <property type="gene ID" value="L893_g11475"/>
</dbReference>
<accession>A0A1I7Y0F4</accession>
<feature type="transmembrane region" description="Helical" evidence="1">
    <location>
        <begin position="12"/>
        <end position="37"/>
    </location>
</feature>
<feature type="transmembrane region" description="Helical" evidence="1">
    <location>
        <begin position="129"/>
        <end position="152"/>
    </location>
</feature>
<keyword evidence="1" id="KW-0472">Membrane</keyword>
<evidence type="ECO:0000256" key="1">
    <source>
        <dbReference type="SAM" id="Phobius"/>
    </source>
</evidence>
<feature type="transmembrane region" description="Helical" evidence="1">
    <location>
        <begin position="49"/>
        <end position="73"/>
    </location>
</feature>
<dbReference type="Proteomes" id="UP000095287">
    <property type="component" value="Unplaced"/>
</dbReference>
<evidence type="ECO:0000313" key="2">
    <source>
        <dbReference type="Proteomes" id="UP000095287"/>
    </source>
</evidence>
<keyword evidence="1" id="KW-0812">Transmembrane</keyword>
<reference evidence="3" key="1">
    <citation type="submission" date="2016-11" db="UniProtKB">
        <authorList>
            <consortium name="WormBaseParasite"/>
        </authorList>
    </citation>
    <scope>IDENTIFICATION</scope>
</reference>
<sequence length="165" mass="18379">MLGFSDMVFRQVVLVELCLIIFLSSATLILQIPLFLMKSLHATWKQSPVLSIFLGSIPFLAIMAFLYAFQWILFVQGAITNGPENAVSIVVIAHVGSMFRHFHNSVTVALFAQRVFFVLCPLKPIRKFNYFVLTLMGILFAVDCIGATYIIAVNIQTDGMLVSEG</sequence>
<dbReference type="AlphaFoldDB" id="A0A1I7Y0F4"/>
<proteinExistence type="predicted"/>